<organism evidence="5 6">
    <name type="scientific">Anoxynatronum sibiricum</name>
    <dbReference type="NCBI Taxonomy" id="210623"/>
    <lineage>
        <taxon>Bacteria</taxon>
        <taxon>Bacillati</taxon>
        <taxon>Bacillota</taxon>
        <taxon>Clostridia</taxon>
        <taxon>Eubacteriales</taxon>
        <taxon>Clostridiaceae</taxon>
        <taxon>Anoxynatronum</taxon>
    </lineage>
</organism>
<reference evidence="5 6" key="1">
    <citation type="submission" date="2024-04" db="EMBL/GenBank/DDBJ databases">
        <title>Genome sequencing and metabolic network reconstruction of aminoacids and betaine degradation by Anoxynatronum sibiricum.</title>
        <authorList>
            <person name="Detkova E.N."/>
            <person name="Boltjanskaja Y.V."/>
            <person name="Mardanov A.V."/>
            <person name="Kevbrin V."/>
        </authorList>
    </citation>
    <scope>NUCLEOTIDE SEQUENCE [LARGE SCALE GENOMIC DNA]</scope>
    <source>
        <strain evidence="5 6">Z-7981</strain>
    </source>
</reference>
<evidence type="ECO:0000256" key="2">
    <source>
        <dbReference type="RuleBase" id="RU362119"/>
    </source>
</evidence>
<comment type="similarity">
    <text evidence="2">Belongs to the 5'-nucleotidase family.</text>
</comment>
<dbReference type="EMBL" id="JBCITM010000017">
    <property type="protein sequence ID" value="MEN1761550.1"/>
    <property type="molecule type" value="Genomic_DNA"/>
</dbReference>
<dbReference type="PANTHER" id="PTHR11575">
    <property type="entry name" value="5'-NUCLEOTIDASE-RELATED"/>
    <property type="match status" value="1"/>
</dbReference>
<keyword evidence="6" id="KW-1185">Reference proteome</keyword>
<dbReference type="PANTHER" id="PTHR11575:SF6">
    <property type="entry name" value="2',3'-CYCLIC-NUCLEOTIDE 2'-PHOSPHODIESTERASE_3'-NUCLEOTIDASE"/>
    <property type="match status" value="1"/>
</dbReference>
<dbReference type="SUPFAM" id="SSF56300">
    <property type="entry name" value="Metallo-dependent phosphatases"/>
    <property type="match status" value="1"/>
</dbReference>
<dbReference type="SUPFAM" id="SSF55816">
    <property type="entry name" value="5'-nucleotidase (syn. UDP-sugar hydrolase), C-terminal domain"/>
    <property type="match status" value="1"/>
</dbReference>
<evidence type="ECO:0000256" key="1">
    <source>
        <dbReference type="ARBA" id="ARBA00022729"/>
    </source>
</evidence>
<proteinExistence type="inferred from homology"/>
<dbReference type="InterPro" id="IPR004843">
    <property type="entry name" value="Calcineurin-like_PHP"/>
</dbReference>
<comment type="caution">
    <text evidence="5">The sequence shown here is derived from an EMBL/GenBank/DDBJ whole genome shotgun (WGS) entry which is preliminary data.</text>
</comment>
<dbReference type="Proteomes" id="UP001407405">
    <property type="component" value="Unassembled WGS sequence"/>
</dbReference>
<keyword evidence="2 5" id="KW-0378">Hydrolase</keyword>
<dbReference type="GO" id="GO:0016787">
    <property type="term" value="F:hydrolase activity"/>
    <property type="evidence" value="ECO:0007669"/>
    <property type="project" value="UniProtKB-KW"/>
</dbReference>
<dbReference type="Gene3D" id="3.60.21.10">
    <property type="match status" value="1"/>
</dbReference>
<dbReference type="InterPro" id="IPR036907">
    <property type="entry name" value="5'-Nucleotdase_C_sf"/>
</dbReference>
<dbReference type="InterPro" id="IPR008334">
    <property type="entry name" value="5'-Nucleotdase_C"/>
</dbReference>
<dbReference type="RefSeq" id="WP_343186836.1">
    <property type="nucleotide sequence ID" value="NZ_JBCITM010000017.1"/>
</dbReference>
<dbReference type="Pfam" id="PF00149">
    <property type="entry name" value="Metallophos"/>
    <property type="match status" value="1"/>
</dbReference>
<evidence type="ECO:0000313" key="6">
    <source>
        <dbReference type="Proteomes" id="UP001407405"/>
    </source>
</evidence>
<evidence type="ECO:0000259" key="4">
    <source>
        <dbReference type="Pfam" id="PF02872"/>
    </source>
</evidence>
<accession>A0ABU9VWK4</accession>
<sequence length="546" mass="60145">MKQRVCILCTSDLHGQLMPSGNPVVQTGETQPLTSLAQIATLIEAKRQQGDPVLYIDNGDAIQGSALVHVYGKDGPASGHPMVEALAQLKCDGAVIGNHEFHYGLETLQQVVAESPFPWLSANCIHRETGEPAVGLPYMIRTLGSVTVAVIGLTTRVFRQVEEHLILADEIDTLAHWIKHIKTNHQVDVMVVAYHGGTQRHEVTGEPLPKPEENRGLEMLATFPEIDVLLTGHQHRRFVQKLGKQVVVQPGAFGTSLGAVTLHLSRGAANDPWAVTSVEAGVLTVDDPESLQLMGIGELPVPSESSLVKRLAPFEQQAHQWETEVVTLLAKACPIDDLLTDICINEHPLVQWMHGILMERGSTEMSVLSVSNSLFKGLKAGAVTRGDLLRFFPFPDDLWVVKIKGEAILAMLETAATIFEPDAASPVGCRINDAWRSPMVRIHDYQLWKGIDYTFDIDKPPGRRLIACTFQGKPLDFETLYTVTTTTFMAHQMAYTHGIDPFIKVKQIPGNVPDLLMEDAAKDGLNQVQVVQNRQFLTKFRSVHFA</sequence>
<feature type="domain" description="5'-Nucleotidase C-terminal" evidence="4">
    <location>
        <begin position="345"/>
        <end position="491"/>
    </location>
</feature>
<evidence type="ECO:0000259" key="3">
    <source>
        <dbReference type="Pfam" id="PF00149"/>
    </source>
</evidence>
<dbReference type="InterPro" id="IPR029052">
    <property type="entry name" value="Metallo-depent_PP-like"/>
</dbReference>
<dbReference type="InterPro" id="IPR006179">
    <property type="entry name" value="5_nucleotidase/apyrase"/>
</dbReference>
<keyword evidence="2" id="KW-0547">Nucleotide-binding</keyword>
<feature type="domain" description="Calcineurin-like phosphoesterase" evidence="3">
    <location>
        <begin position="7"/>
        <end position="236"/>
    </location>
</feature>
<gene>
    <name evidence="5" type="ORF">AAIG11_13760</name>
</gene>
<dbReference type="Pfam" id="PF02872">
    <property type="entry name" value="5_nucleotid_C"/>
    <property type="match status" value="1"/>
</dbReference>
<protein>
    <submittedName>
        <fullName evidence="5">Bifunctional UDP-sugar hydrolase/5'-nucleotidase</fullName>
    </submittedName>
</protein>
<dbReference type="PRINTS" id="PR01607">
    <property type="entry name" value="APYRASEFAMLY"/>
</dbReference>
<evidence type="ECO:0000313" key="5">
    <source>
        <dbReference type="EMBL" id="MEN1761550.1"/>
    </source>
</evidence>
<dbReference type="Gene3D" id="3.90.780.10">
    <property type="entry name" value="5'-Nucleotidase, C-terminal domain"/>
    <property type="match status" value="1"/>
</dbReference>
<keyword evidence="1" id="KW-0732">Signal</keyword>
<name>A0ABU9VWK4_9CLOT</name>